<keyword evidence="3 9" id="KW-0813">Transport</keyword>
<evidence type="ECO:0000256" key="1">
    <source>
        <dbReference type="ARBA" id="ARBA00004377"/>
    </source>
</evidence>
<evidence type="ECO:0000256" key="6">
    <source>
        <dbReference type="ARBA" id="ARBA00022692"/>
    </source>
</evidence>
<feature type="transmembrane region" description="Helical" evidence="9">
    <location>
        <begin position="38"/>
        <end position="57"/>
    </location>
</feature>
<keyword evidence="14" id="KW-1185">Reference proteome</keyword>
<feature type="coiled-coil region" evidence="10">
    <location>
        <begin position="238"/>
        <end position="275"/>
    </location>
</feature>
<dbReference type="Pfam" id="PF26002">
    <property type="entry name" value="Beta-barrel_AprE"/>
    <property type="match status" value="1"/>
</dbReference>
<evidence type="ECO:0000256" key="7">
    <source>
        <dbReference type="ARBA" id="ARBA00022989"/>
    </source>
</evidence>
<reference evidence="13" key="2">
    <citation type="submission" date="2020-09" db="EMBL/GenBank/DDBJ databases">
        <authorList>
            <person name="Sun Q."/>
            <person name="Zhou Y."/>
        </authorList>
    </citation>
    <scope>NUCLEOTIDE SEQUENCE</scope>
    <source>
        <strain evidence="13">CGMCC 1.15320</strain>
    </source>
</reference>
<comment type="subcellular location">
    <subcellularLocation>
        <location evidence="1 9">Cell inner membrane</location>
        <topology evidence="1 9">Single-pass membrane protein</topology>
    </subcellularLocation>
</comment>
<proteinExistence type="inferred from homology"/>
<dbReference type="PANTHER" id="PTHR30386:SF27">
    <property type="entry name" value="MEMBRANE FUSION PROTEIN (MFP) FAMILY PROTEIN"/>
    <property type="match status" value="1"/>
</dbReference>
<evidence type="ECO:0000256" key="5">
    <source>
        <dbReference type="ARBA" id="ARBA00022519"/>
    </source>
</evidence>
<dbReference type="InterPro" id="IPR050739">
    <property type="entry name" value="MFP"/>
</dbReference>
<dbReference type="Proteomes" id="UP000636264">
    <property type="component" value="Unassembled WGS sequence"/>
</dbReference>
<dbReference type="Pfam" id="PF25917">
    <property type="entry name" value="BSH_RND"/>
    <property type="match status" value="1"/>
</dbReference>
<evidence type="ECO:0000256" key="2">
    <source>
        <dbReference type="ARBA" id="ARBA00009477"/>
    </source>
</evidence>
<evidence type="ECO:0000313" key="14">
    <source>
        <dbReference type="Proteomes" id="UP000636264"/>
    </source>
</evidence>
<evidence type="ECO:0000256" key="8">
    <source>
        <dbReference type="ARBA" id="ARBA00023136"/>
    </source>
</evidence>
<keyword evidence="7 9" id="KW-1133">Transmembrane helix</keyword>
<organism evidence="13 14">
    <name type="scientific">Nitratireductor aestuarii</name>
    <dbReference type="NCBI Taxonomy" id="1735103"/>
    <lineage>
        <taxon>Bacteria</taxon>
        <taxon>Pseudomonadati</taxon>
        <taxon>Pseudomonadota</taxon>
        <taxon>Alphaproteobacteria</taxon>
        <taxon>Hyphomicrobiales</taxon>
        <taxon>Phyllobacteriaceae</taxon>
        <taxon>Nitratireductor</taxon>
    </lineage>
</organism>
<keyword evidence="6 9" id="KW-0812">Transmembrane</keyword>
<keyword evidence="10" id="KW-0175">Coiled coil</keyword>
<comment type="caution">
    <text evidence="13">The sequence shown here is derived from an EMBL/GenBank/DDBJ whole genome shotgun (WGS) entry which is preliminary data.</text>
</comment>
<name>A0A916RW78_9HYPH</name>
<dbReference type="AlphaFoldDB" id="A0A916RW78"/>
<evidence type="ECO:0000256" key="4">
    <source>
        <dbReference type="ARBA" id="ARBA00022475"/>
    </source>
</evidence>
<reference evidence="13" key="1">
    <citation type="journal article" date="2014" name="Int. J. Syst. Evol. Microbiol.">
        <title>Complete genome sequence of Corynebacterium casei LMG S-19264T (=DSM 44701T), isolated from a smear-ripened cheese.</title>
        <authorList>
            <consortium name="US DOE Joint Genome Institute (JGI-PGF)"/>
            <person name="Walter F."/>
            <person name="Albersmeier A."/>
            <person name="Kalinowski J."/>
            <person name="Ruckert C."/>
        </authorList>
    </citation>
    <scope>NUCLEOTIDE SEQUENCE</scope>
    <source>
        <strain evidence="13">CGMCC 1.15320</strain>
    </source>
</reference>
<evidence type="ECO:0000256" key="10">
    <source>
        <dbReference type="SAM" id="Coils"/>
    </source>
</evidence>
<evidence type="ECO:0000259" key="12">
    <source>
        <dbReference type="Pfam" id="PF26002"/>
    </source>
</evidence>
<evidence type="ECO:0000256" key="3">
    <source>
        <dbReference type="ARBA" id="ARBA00022448"/>
    </source>
</evidence>
<dbReference type="SUPFAM" id="SSF111369">
    <property type="entry name" value="HlyD-like secretion proteins"/>
    <property type="match status" value="1"/>
</dbReference>
<dbReference type="EMBL" id="BMIF01000009">
    <property type="protein sequence ID" value="GGA74139.1"/>
    <property type="molecule type" value="Genomic_DNA"/>
</dbReference>
<dbReference type="GO" id="GO:0005886">
    <property type="term" value="C:plasma membrane"/>
    <property type="evidence" value="ECO:0007669"/>
    <property type="project" value="UniProtKB-SubCell"/>
</dbReference>
<dbReference type="InterPro" id="IPR058625">
    <property type="entry name" value="MdtA-like_BSH"/>
</dbReference>
<dbReference type="PRINTS" id="PR01490">
    <property type="entry name" value="RTXTOXIND"/>
</dbReference>
<dbReference type="InterPro" id="IPR058982">
    <property type="entry name" value="Beta-barrel_AprE"/>
</dbReference>
<dbReference type="InterPro" id="IPR010129">
    <property type="entry name" value="T1SS_HlyD"/>
</dbReference>
<keyword evidence="8 9" id="KW-0472">Membrane</keyword>
<evidence type="ECO:0000313" key="13">
    <source>
        <dbReference type="EMBL" id="GGA74139.1"/>
    </source>
</evidence>
<dbReference type="InterPro" id="IPR006144">
    <property type="entry name" value="Secretion_HlyD_CS"/>
</dbReference>
<evidence type="ECO:0000256" key="9">
    <source>
        <dbReference type="RuleBase" id="RU365093"/>
    </source>
</evidence>
<dbReference type="NCBIfam" id="TIGR01843">
    <property type="entry name" value="type_I_hlyD"/>
    <property type="match status" value="1"/>
</dbReference>
<feature type="domain" description="Multidrug resistance protein MdtA-like barrel-sandwich hybrid" evidence="11">
    <location>
        <begin position="84"/>
        <end position="347"/>
    </location>
</feature>
<accession>A0A916RW78</accession>
<dbReference type="GO" id="GO:0009306">
    <property type="term" value="P:protein secretion"/>
    <property type="evidence" value="ECO:0007669"/>
    <property type="project" value="InterPro"/>
</dbReference>
<dbReference type="Gene3D" id="2.40.30.170">
    <property type="match status" value="1"/>
</dbReference>
<keyword evidence="4 9" id="KW-1003">Cell membrane</keyword>
<evidence type="ECO:0000259" key="11">
    <source>
        <dbReference type="Pfam" id="PF25917"/>
    </source>
</evidence>
<feature type="domain" description="AprE-like beta-barrel" evidence="12">
    <location>
        <begin position="353"/>
        <end position="408"/>
    </location>
</feature>
<dbReference type="PROSITE" id="PS00543">
    <property type="entry name" value="HLYD_FAMILY"/>
    <property type="match status" value="1"/>
</dbReference>
<comment type="similarity">
    <text evidence="2 9">Belongs to the membrane fusion protein (MFP) (TC 8.A.1) family.</text>
</comment>
<keyword evidence="5 9" id="KW-0997">Cell inner membrane</keyword>
<dbReference type="RefSeq" id="WP_188721917.1">
    <property type="nucleotide sequence ID" value="NZ_BMIF01000009.1"/>
</dbReference>
<protein>
    <recommendedName>
        <fullName evidence="9">Membrane fusion protein (MFP) family protein</fullName>
    </recommendedName>
</protein>
<dbReference type="PANTHER" id="PTHR30386">
    <property type="entry name" value="MEMBRANE FUSION SUBUNIT OF EMRAB-TOLC MULTIDRUG EFFLUX PUMP"/>
    <property type="match status" value="1"/>
</dbReference>
<sequence length="489" mass="53441">MKLVSLKRWRSSSPCRDDTAFLPSALEILDTPASPVRVAFIWFICMLAVSVLAWAWFGRIDVVATAQGKVQPAGRVKIIQSVEAGKIVSNPLPNGTHVEAGQQLLQLDETQVRAELSAIESSLAAWQAESIRRRAVDEEFRKLSLDAVKDMDPDPTCLLDRLGEELPIEIRRREMLAFHADLAALVSSLRALDAQRARHLAEVDSLTGNISAREELLATLSERVTMRSTLIDGPAGSRARVLDALEIKQKEMADLSEKQGRLQETRAAIGAIEREAVKLIDAAIADNVGKLSETERRVDTETQSAIKVRRQLELLTILAPVSGTIQASAVTTPGQVISAGSELMRIVQDDSVLEIEAYLPNVDIGFVSVGQEAAIKIEVFPFTRYGILPGRVTHVARDAIPEPDAQQSEQQAAAELRAIVPVSNAQRVQNLVFPITIAPATYEIVADGRSVPLRPGMAVTVEIKTGRRRILEYLFSPLAEIAAGAMHER</sequence>
<gene>
    <name evidence="13" type="ORF">GCM10011385_30170</name>
</gene>